<sequence length="105" mass="12203">MEQCSRYEWFPGGRLQIFVLRPAQLNLAQPWQCKRLNDCSKQFCNKILPKHYRRSNRKLEVRPNSCESSNRQASPGFLARGAQDNVKSVEEDENPPREAQSQGRP</sequence>
<feature type="region of interest" description="Disordered" evidence="1">
    <location>
        <begin position="59"/>
        <end position="105"/>
    </location>
</feature>
<accession>A0A059DGB7</accession>
<dbReference type="InParanoid" id="A0A059DGB7"/>
<reference evidence="2" key="1">
    <citation type="submission" date="2013-07" db="EMBL/GenBank/DDBJ databases">
        <title>The genome of Eucalyptus grandis.</title>
        <authorList>
            <person name="Schmutz J."/>
            <person name="Hayes R."/>
            <person name="Myburg A."/>
            <person name="Tuskan G."/>
            <person name="Grattapaglia D."/>
            <person name="Rokhsar D.S."/>
        </authorList>
    </citation>
    <scope>NUCLEOTIDE SEQUENCE</scope>
    <source>
        <tissue evidence="2">Leaf extractions</tissue>
    </source>
</reference>
<evidence type="ECO:0000313" key="2">
    <source>
        <dbReference type="EMBL" id="KCW89808.1"/>
    </source>
</evidence>
<protein>
    <submittedName>
        <fullName evidence="2">Uncharacterized protein</fullName>
    </submittedName>
</protein>
<dbReference type="AlphaFoldDB" id="A0A059DGB7"/>
<dbReference type="Gramene" id="KCW89808">
    <property type="protein sequence ID" value="KCW89808"/>
    <property type="gene ID" value="EUGRSUZ_A02049"/>
</dbReference>
<name>A0A059DGB7_EUCGR</name>
<proteinExistence type="predicted"/>
<evidence type="ECO:0000256" key="1">
    <source>
        <dbReference type="SAM" id="MobiDB-lite"/>
    </source>
</evidence>
<dbReference type="EMBL" id="KK198753">
    <property type="protein sequence ID" value="KCW89808.1"/>
    <property type="molecule type" value="Genomic_DNA"/>
</dbReference>
<organism evidence="2">
    <name type="scientific">Eucalyptus grandis</name>
    <name type="common">Flooded gum</name>
    <dbReference type="NCBI Taxonomy" id="71139"/>
    <lineage>
        <taxon>Eukaryota</taxon>
        <taxon>Viridiplantae</taxon>
        <taxon>Streptophyta</taxon>
        <taxon>Embryophyta</taxon>
        <taxon>Tracheophyta</taxon>
        <taxon>Spermatophyta</taxon>
        <taxon>Magnoliopsida</taxon>
        <taxon>eudicotyledons</taxon>
        <taxon>Gunneridae</taxon>
        <taxon>Pentapetalae</taxon>
        <taxon>rosids</taxon>
        <taxon>malvids</taxon>
        <taxon>Myrtales</taxon>
        <taxon>Myrtaceae</taxon>
        <taxon>Myrtoideae</taxon>
        <taxon>Eucalypteae</taxon>
        <taxon>Eucalyptus</taxon>
    </lineage>
</organism>
<gene>
    <name evidence="2" type="ORF">EUGRSUZ_A02049</name>
</gene>